<dbReference type="PANTHER" id="PTHR42779">
    <property type="entry name" value="PROTEIN YNJB"/>
    <property type="match status" value="1"/>
</dbReference>
<keyword evidence="2" id="KW-1185">Reference proteome</keyword>
<dbReference type="SUPFAM" id="SSF53850">
    <property type="entry name" value="Periplasmic binding protein-like II"/>
    <property type="match status" value="1"/>
</dbReference>
<dbReference type="EMBL" id="CP003156">
    <property type="protein sequence ID" value="AEV33873.1"/>
    <property type="molecule type" value="Genomic_DNA"/>
</dbReference>
<dbReference type="PANTHER" id="PTHR42779:SF1">
    <property type="entry name" value="PROTEIN YNJB"/>
    <property type="match status" value="1"/>
</dbReference>
<dbReference type="AlphaFoldDB" id="G8R1D0"/>
<dbReference type="KEGG" id="oho:Oweho_2916"/>
<accession>G8R1D0</accession>
<dbReference type="OrthoDB" id="3239593at2"/>
<dbReference type="HOGENOM" id="CLU_045122_0_0_10"/>
<dbReference type="InterPro" id="IPR027020">
    <property type="entry name" value="YnjB"/>
</dbReference>
<dbReference type="Gene3D" id="3.40.190.10">
    <property type="entry name" value="Periplasmic binding protein-like II"/>
    <property type="match status" value="2"/>
</dbReference>
<gene>
    <name evidence="1" type="ordered locus">Oweho_2916</name>
</gene>
<name>G8R1D0_OWEHD</name>
<organism evidence="1 2">
    <name type="scientific">Owenweeksia hongkongensis (strain DSM 17368 / CIP 108786 / JCM 12287 / NRRL B-23963 / UST20020801)</name>
    <dbReference type="NCBI Taxonomy" id="926562"/>
    <lineage>
        <taxon>Bacteria</taxon>
        <taxon>Pseudomonadati</taxon>
        <taxon>Bacteroidota</taxon>
        <taxon>Flavobacteriia</taxon>
        <taxon>Flavobacteriales</taxon>
        <taxon>Owenweeksiaceae</taxon>
        <taxon>Owenweeksia</taxon>
    </lineage>
</organism>
<dbReference type="RefSeq" id="WP_014203222.1">
    <property type="nucleotide sequence ID" value="NC_016599.1"/>
</dbReference>
<evidence type="ECO:0000313" key="2">
    <source>
        <dbReference type="Proteomes" id="UP000005631"/>
    </source>
</evidence>
<sequence>MNRIFYAFALLVGLVSCNSTPPESDINLSEAPWDTITQKASGTTVNFMMWQGNPSLNDYINNYVIPRVKELHNIDLEITGGQGPEVVQLVMGEKQAGVEKGQVDIVWINGETFFQLRKIDGLWGPFVKKLPSSKYINFDNPFISIDFQQPVNYMEAPWGMGQYALVYDSAQVSNPPRNLNQLEAYLKENPGTFTISNDFSGMTLLKSFLAEIGGSPTSLDGEFDEEKYNRLSEQLWDYINRNKKYFWKGGSTFPKEHTKVDQMFATGELHLVYGFSEGGIEDKIRDGLFPKTTRAYAWDNGTILNSNYLGIPYNSSNKAGAMTVINFLLSPEAQYYKQTRNGREARTVLDLNLLPEEWRAKFENAPKPQYSPNLEKLAKKAIKEPAPEYMIRLYDDFRTEVIEK</sequence>
<proteinExistence type="predicted"/>
<dbReference type="eggNOG" id="COG4134">
    <property type="taxonomic scope" value="Bacteria"/>
</dbReference>
<dbReference type="PROSITE" id="PS51257">
    <property type="entry name" value="PROKAR_LIPOPROTEIN"/>
    <property type="match status" value="1"/>
</dbReference>
<dbReference type="NCBIfam" id="NF008633">
    <property type="entry name" value="PRK11622.1"/>
    <property type="match status" value="1"/>
</dbReference>
<dbReference type="Proteomes" id="UP000005631">
    <property type="component" value="Chromosome"/>
</dbReference>
<evidence type="ECO:0000313" key="1">
    <source>
        <dbReference type="EMBL" id="AEV33873.1"/>
    </source>
</evidence>
<dbReference type="Pfam" id="PF13416">
    <property type="entry name" value="SBP_bac_8"/>
    <property type="match status" value="1"/>
</dbReference>
<reference evidence="1 2" key="1">
    <citation type="journal article" date="2012" name="Stand. Genomic Sci.">
        <title>Genome sequence of the orange-pigmented seawater bacterium Owenweeksia hongkongensis type strain (UST20020801(T)).</title>
        <authorList>
            <person name="Riedel T."/>
            <person name="Held B."/>
            <person name="Nolan M."/>
            <person name="Lucas S."/>
            <person name="Lapidus A."/>
            <person name="Tice H."/>
            <person name="Del Rio T.G."/>
            <person name="Cheng J.F."/>
            <person name="Han C."/>
            <person name="Tapia R."/>
            <person name="Goodwin L.A."/>
            <person name="Pitluck S."/>
            <person name="Liolios K."/>
            <person name="Mavromatis K."/>
            <person name="Pagani I."/>
            <person name="Ivanova N."/>
            <person name="Mikhailova N."/>
            <person name="Pati A."/>
            <person name="Chen A."/>
            <person name="Palaniappan K."/>
            <person name="Rohde M."/>
            <person name="Tindall B.J."/>
            <person name="Detter J.C."/>
            <person name="Goker M."/>
            <person name="Woyke T."/>
            <person name="Bristow J."/>
            <person name="Eisen J.A."/>
            <person name="Markowitz V."/>
            <person name="Hugenholtz P."/>
            <person name="Klenk H.P."/>
            <person name="Kyrpides N.C."/>
        </authorList>
    </citation>
    <scope>NUCLEOTIDE SEQUENCE</scope>
    <source>
        <strain evidence="2">DSM 17368 / JCM 12287 / NRRL B-23963</strain>
    </source>
</reference>
<dbReference type="PATRIC" id="fig|926562.3.peg.2931"/>
<dbReference type="PIRSF" id="PIRSF029172">
    <property type="entry name" value="UCP029172_ABC_sbc_YnjB"/>
    <property type="match status" value="1"/>
</dbReference>
<dbReference type="InterPro" id="IPR006059">
    <property type="entry name" value="SBP"/>
</dbReference>
<protein>
    <submittedName>
        <fullName evidence="1">ABC-type uncharacterized transport system, periplasmic component</fullName>
    </submittedName>
</protein>
<dbReference type="STRING" id="926562.Oweho_2916"/>